<evidence type="ECO:0000256" key="2">
    <source>
        <dbReference type="ARBA" id="ARBA00006448"/>
    </source>
</evidence>
<evidence type="ECO:0000256" key="3">
    <source>
        <dbReference type="ARBA" id="ARBA00022475"/>
    </source>
</evidence>
<comment type="similarity">
    <text evidence="2">Belongs to the UPF0702 family.</text>
</comment>
<evidence type="ECO:0000256" key="5">
    <source>
        <dbReference type="ARBA" id="ARBA00022989"/>
    </source>
</evidence>
<keyword evidence="10" id="KW-1185">Reference proteome</keyword>
<dbReference type="GO" id="GO:0005886">
    <property type="term" value="C:plasma membrane"/>
    <property type="evidence" value="ECO:0007669"/>
    <property type="project" value="UniProtKB-SubCell"/>
</dbReference>
<protein>
    <submittedName>
        <fullName evidence="9">DUF421 domain-containing protein</fullName>
    </submittedName>
</protein>
<dbReference type="InterPro" id="IPR023090">
    <property type="entry name" value="UPF0702_alpha/beta_dom_sf"/>
</dbReference>
<dbReference type="OrthoDB" id="9793799at2"/>
<dbReference type="Gene3D" id="3.30.240.20">
    <property type="entry name" value="bsu07140 like domains"/>
    <property type="match status" value="1"/>
</dbReference>
<evidence type="ECO:0000256" key="1">
    <source>
        <dbReference type="ARBA" id="ARBA00004651"/>
    </source>
</evidence>
<keyword evidence="4 7" id="KW-0812">Transmembrane</keyword>
<comment type="caution">
    <text evidence="9">The sequence shown here is derived from an EMBL/GenBank/DDBJ whole genome shotgun (WGS) entry which is preliminary data.</text>
</comment>
<accession>A0A2V5L7W8</accession>
<dbReference type="AlphaFoldDB" id="A0A2V5L7W8"/>
<evidence type="ECO:0000256" key="7">
    <source>
        <dbReference type="SAM" id="Phobius"/>
    </source>
</evidence>
<feature type="domain" description="YetF C-terminal" evidence="8">
    <location>
        <begin position="78"/>
        <end position="147"/>
    </location>
</feature>
<name>A0A2V5L7W8_9MICC</name>
<dbReference type="PANTHER" id="PTHR34582:SF6">
    <property type="entry name" value="UPF0702 TRANSMEMBRANE PROTEIN YCAP"/>
    <property type="match status" value="1"/>
</dbReference>
<sequence>MDIVIRSAVAFIILWLITRAVGPSTLGELSSFELLLFITMGDLVQQGVTQGDYSVAGAVMAVGTMALFTVGLSYANMRWPKLGKIVQGTPVVILHGGVPDLKAMRHERLGIDDLMGAARGQGFRNCSEIDMAVLEPNGKISFFAMDQQSSSGAPEEPEAG</sequence>
<evidence type="ECO:0000313" key="10">
    <source>
        <dbReference type="Proteomes" id="UP000247832"/>
    </source>
</evidence>
<dbReference type="InterPro" id="IPR007353">
    <property type="entry name" value="DUF421"/>
</dbReference>
<evidence type="ECO:0000256" key="6">
    <source>
        <dbReference type="ARBA" id="ARBA00023136"/>
    </source>
</evidence>
<keyword evidence="6 7" id="KW-0472">Membrane</keyword>
<dbReference type="EMBL" id="QJVD01000015">
    <property type="protein sequence ID" value="PYI66424.1"/>
    <property type="molecule type" value="Genomic_DNA"/>
</dbReference>
<gene>
    <name evidence="9" type="ORF">CVV68_14105</name>
</gene>
<dbReference type="PANTHER" id="PTHR34582">
    <property type="entry name" value="UPF0702 TRANSMEMBRANE PROTEIN YCAP"/>
    <property type="match status" value="1"/>
</dbReference>
<dbReference type="Proteomes" id="UP000247832">
    <property type="component" value="Unassembled WGS sequence"/>
</dbReference>
<keyword evidence="5 7" id="KW-1133">Transmembrane helix</keyword>
<feature type="transmembrane region" description="Helical" evidence="7">
    <location>
        <begin position="53"/>
        <end position="75"/>
    </location>
</feature>
<evidence type="ECO:0000256" key="4">
    <source>
        <dbReference type="ARBA" id="ARBA00022692"/>
    </source>
</evidence>
<comment type="subcellular location">
    <subcellularLocation>
        <location evidence="1">Cell membrane</location>
        <topology evidence="1">Multi-pass membrane protein</topology>
    </subcellularLocation>
</comment>
<reference evidence="9 10" key="1">
    <citation type="submission" date="2018-05" db="EMBL/GenBank/DDBJ databases">
        <title>Genetic diversity of glacier-inhabiting Cryobacterium bacteria in China and description of Cryobacterium mengkeensis sp. nov. and Arthrobacter glacialis sp. nov.</title>
        <authorList>
            <person name="Liu Q."/>
            <person name="Xin Y.-H."/>
        </authorList>
    </citation>
    <scope>NUCLEOTIDE SEQUENCE [LARGE SCALE GENOMIC DNA]</scope>
    <source>
        <strain evidence="9 10">LI2</strain>
    </source>
</reference>
<dbReference type="Pfam" id="PF04239">
    <property type="entry name" value="DUF421"/>
    <property type="match status" value="1"/>
</dbReference>
<organism evidence="9 10">
    <name type="scientific">Arthrobacter livingstonensis</name>
    <dbReference type="NCBI Taxonomy" id="670078"/>
    <lineage>
        <taxon>Bacteria</taxon>
        <taxon>Bacillati</taxon>
        <taxon>Actinomycetota</taxon>
        <taxon>Actinomycetes</taxon>
        <taxon>Micrococcales</taxon>
        <taxon>Micrococcaceae</taxon>
        <taxon>Arthrobacter</taxon>
    </lineage>
</organism>
<dbReference type="RefSeq" id="WP_110501642.1">
    <property type="nucleotide sequence ID" value="NZ_QJVD01000015.1"/>
</dbReference>
<keyword evidence="3" id="KW-1003">Cell membrane</keyword>
<evidence type="ECO:0000313" key="9">
    <source>
        <dbReference type="EMBL" id="PYI66424.1"/>
    </source>
</evidence>
<proteinExistence type="inferred from homology"/>
<evidence type="ECO:0000259" key="8">
    <source>
        <dbReference type="Pfam" id="PF04239"/>
    </source>
</evidence>